<protein>
    <recommendedName>
        <fullName evidence="1">VOC domain-containing protein</fullName>
    </recommendedName>
</protein>
<dbReference type="EMBL" id="CADCVF010000030">
    <property type="protein sequence ID" value="CAA9454194.1"/>
    <property type="molecule type" value="Genomic_DNA"/>
</dbReference>
<proteinExistence type="predicted"/>
<feature type="domain" description="VOC" evidence="1">
    <location>
        <begin position="5"/>
        <end position="129"/>
    </location>
</feature>
<dbReference type="InterPro" id="IPR050383">
    <property type="entry name" value="GlyoxalaseI/FosfomycinResist"/>
</dbReference>
<dbReference type="PROSITE" id="PS51819">
    <property type="entry name" value="VOC"/>
    <property type="match status" value="1"/>
</dbReference>
<dbReference type="SUPFAM" id="SSF54593">
    <property type="entry name" value="Glyoxalase/Bleomycin resistance protein/Dihydroxybiphenyl dioxygenase"/>
    <property type="match status" value="1"/>
</dbReference>
<dbReference type="Pfam" id="PF00903">
    <property type="entry name" value="Glyoxalase"/>
    <property type="match status" value="1"/>
</dbReference>
<dbReference type="InterPro" id="IPR004360">
    <property type="entry name" value="Glyas_Fos-R_dOase_dom"/>
</dbReference>
<accession>A0A6J4QSU0</accession>
<dbReference type="PANTHER" id="PTHR21366">
    <property type="entry name" value="GLYOXALASE FAMILY PROTEIN"/>
    <property type="match status" value="1"/>
</dbReference>
<dbReference type="AlphaFoldDB" id="A0A6J4QSU0"/>
<reference evidence="2" key="1">
    <citation type="submission" date="2020-02" db="EMBL/GenBank/DDBJ databases">
        <authorList>
            <person name="Meier V. D."/>
        </authorList>
    </citation>
    <scope>NUCLEOTIDE SEQUENCE</scope>
    <source>
        <strain evidence="2">AVDCRST_MAG58</strain>
    </source>
</reference>
<dbReference type="Gene3D" id="3.10.180.10">
    <property type="entry name" value="2,3-Dihydroxybiphenyl 1,2-Dioxygenase, domain 1"/>
    <property type="match status" value="1"/>
</dbReference>
<evidence type="ECO:0000313" key="2">
    <source>
        <dbReference type="EMBL" id="CAA9454194.1"/>
    </source>
</evidence>
<gene>
    <name evidence="2" type="ORF">AVDCRST_MAG58-1259</name>
</gene>
<sequence>MKITAADHTNWRVRDVERSLGFYRDVLGLEPFGLEEYERGEHPLVSLRVTPGFILHLRPDPTFEAVSTGGYDHLALVVEGTNLDALAERLKEAGVEIESRSENVIGARGSGEALYVRDPDGYLIELKLYDVESEVTRAE</sequence>
<dbReference type="PANTHER" id="PTHR21366:SF14">
    <property type="entry name" value="GLYOXALASE DOMAIN-CONTAINING PROTEIN 5"/>
    <property type="match status" value="1"/>
</dbReference>
<dbReference type="InterPro" id="IPR037523">
    <property type="entry name" value="VOC_core"/>
</dbReference>
<dbReference type="InterPro" id="IPR029068">
    <property type="entry name" value="Glyas_Bleomycin-R_OHBP_Dase"/>
</dbReference>
<organism evidence="2">
    <name type="scientific">uncultured Rubrobacteraceae bacterium</name>
    <dbReference type="NCBI Taxonomy" id="349277"/>
    <lineage>
        <taxon>Bacteria</taxon>
        <taxon>Bacillati</taxon>
        <taxon>Actinomycetota</taxon>
        <taxon>Rubrobacteria</taxon>
        <taxon>Rubrobacterales</taxon>
        <taxon>Rubrobacteraceae</taxon>
        <taxon>environmental samples</taxon>
    </lineage>
</organism>
<evidence type="ECO:0000259" key="1">
    <source>
        <dbReference type="PROSITE" id="PS51819"/>
    </source>
</evidence>
<name>A0A6J4QSU0_9ACTN</name>